<evidence type="ECO:0000259" key="6">
    <source>
        <dbReference type="PROSITE" id="PS50109"/>
    </source>
</evidence>
<dbReference type="InterPro" id="IPR005467">
    <property type="entry name" value="His_kinase_dom"/>
</dbReference>
<dbReference type="InterPro" id="IPR000014">
    <property type="entry name" value="PAS"/>
</dbReference>
<sequence length="1124" mass="122291">MRAADQSEAPTAPQVSAETVSFFGELSRHPAVQEGDIDTIAEFVVHRAAQLARMDFVSIWMFDAESASLRSIVRLETRTMRHCPPVGIPAAQMAGEFAALREASLLASANALDDPRLADIRDSYLGPNGITSMLDHVIRASGEDVGLFSMERCGDKSPWLEPEMALARGICSYLALTYVNQQRRKSEGALRLSEARLRLLTDNLPGAVYQRQPGATGKISFLSSGIEILTGHPPGTLLGPAAPPWDDFIHPDDREAVKATLNLAGDGAEYSLDYRLRRADGGEVWVQDRGRATLGADGSRRLDGVLLNITEQRLAEKAARATASLQAAILNNTAYAVIATDAKGTITFFNRAAEEMLGYGSAEMVGIQTPLAFHDLAQVQARIASAKERLGREILYPFEIFTLDAVSGQQNESNWIYVRKDGRKLTVRLSVTAIRDGAGEIEGFLGIAADVSEQTQLAKRLRQSEEIAARVLLQSPDVILITSLKDGRILEANPRFREITGIEREEAIGHSTVELGIWADVREREAMIAAIRQSGEVSSLPIRVNRRSGGVRHCMMWARSFTYDGAPALLSVVHDVTDLRLASQAVEESQRMLRTVLDALPSHVFWKGPDSRYLGCNRRFALDNGLNDPAEIVGLIEYDLLTSRSPAQLAEAESVLESDRQIIASGLPSPERTSLFVMPDGSQHWMHVMKMPLRDSEGKITGILGLQHDVTEQRESHEKLRASEEKLRSLFEHSPLGVTLSRIDGSFVEANDAFLRIIGYDRAALPTLSYQAISAPEYARSDQVHADILAQTGRYGPYEKEYIRKDGSRISVSLNGSMVTDADGEQYVWSTIEDITLRRASEDAQRRLKEDLERLVAERTAELKSAMEGLMRAERLASLGSLVAGVAHEISTPVGNASLATSTMSGSIADFEGLMDGKLTRTALEAFVRQIRLGTEIANRNIERVAGLIQSFKQVAVDQTSAQRRSFHLTEIVDEIATTMHPSLKRSKVHLEAAIPGDIVLDSYPGPLGQVLTNLINNCLVHAFAGGRAGVIRLSAVPRAPASVSLAVADDGIGIPAAVRGRIFDPFYTSKLGQGGSGLGLHIVHNITTDILGGDIAVASEEGAGTTFTVTIPLVAPQARQVDS</sequence>
<dbReference type="SMART" id="SM00091">
    <property type="entry name" value="PAS"/>
    <property type="match status" value="4"/>
</dbReference>
<dbReference type="InterPro" id="IPR004358">
    <property type="entry name" value="Sig_transdc_His_kin-like_C"/>
</dbReference>
<dbReference type="Pfam" id="PF13426">
    <property type="entry name" value="PAS_9"/>
    <property type="match status" value="1"/>
</dbReference>
<feature type="domain" description="PAC" evidence="8">
    <location>
        <begin position="411"/>
        <end position="463"/>
    </location>
</feature>
<dbReference type="InterPro" id="IPR013655">
    <property type="entry name" value="PAS_fold_3"/>
</dbReference>
<dbReference type="NCBIfam" id="TIGR00229">
    <property type="entry name" value="sensory_box"/>
    <property type="match status" value="5"/>
</dbReference>
<dbReference type="PROSITE" id="PS50112">
    <property type="entry name" value="PAS"/>
    <property type="match status" value="4"/>
</dbReference>
<dbReference type="GO" id="GO:0004673">
    <property type="term" value="F:protein histidine kinase activity"/>
    <property type="evidence" value="ECO:0007669"/>
    <property type="project" value="UniProtKB-EC"/>
</dbReference>
<evidence type="ECO:0000313" key="9">
    <source>
        <dbReference type="EMBL" id="TDQ83431.1"/>
    </source>
</evidence>
<feature type="domain" description="Histidine kinase" evidence="6">
    <location>
        <begin position="885"/>
        <end position="1116"/>
    </location>
</feature>
<name>A0A4R6WQ86_9PROT</name>
<dbReference type="SMART" id="SM00065">
    <property type="entry name" value="GAF"/>
    <property type="match status" value="1"/>
</dbReference>
<dbReference type="InterPro" id="IPR001610">
    <property type="entry name" value="PAC"/>
</dbReference>
<evidence type="ECO:0000259" key="8">
    <source>
        <dbReference type="PROSITE" id="PS50113"/>
    </source>
</evidence>
<dbReference type="Gene3D" id="3.30.565.10">
    <property type="entry name" value="Histidine kinase-like ATPase, C-terminal domain"/>
    <property type="match status" value="1"/>
</dbReference>
<feature type="domain" description="PAS" evidence="7">
    <location>
        <begin position="723"/>
        <end position="765"/>
    </location>
</feature>
<organism evidence="9 10">
    <name type="scientific">Dongia mobilis</name>
    <dbReference type="NCBI Taxonomy" id="578943"/>
    <lineage>
        <taxon>Bacteria</taxon>
        <taxon>Pseudomonadati</taxon>
        <taxon>Pseudomonadota</taxon>
        <taxon>Alphaproteobacteria</taxon>
        <taxon>Rhodospirillales</taxon>
        <taxon>Dongiaceae</taxon>
        <taxon>Dongia</taxon>
    </lineage>
</organism>
<comment type="catalytic activity">
    <reaction evidence="1">
        <text>ATP + protein L-histidine = ADP + protein N-phospho-L-histidine.</text>
        <dbReference type="EC" id="2.7.13.3"/>
    </reaction>
</comment>
<dbReference type="PROSITE" id="PS50109">
    <property type="entry name" value="HIS_KIN"/>
    <property type="match status" value="1"/>
</dbReference>
<dbReference type="EC" id="2.7.13.3" evidence="2"/>
<dbReference type="Pfam" id="PF08448">
    <property type="entry name" value="PAS_4"/>
    <property type="match status" value="1"/>
</dbReference>
<dbReference type="InterPro" id="IPR029016">
    <property type="entry name" value="GAF-like_dom_sf"/>
</dbReference>
<dbReference type="Pfam" id="PF02518">
    <property type="entry name" value="HATPase_c"/>
    <property type="match status" value="1"/>
</dbReference>
<evidence type="ECO:0000256" key="4">
    <source>
        <dbReference type="ARBA" id="ARBA00022679"/>
    </source>
</evidence>
<dbReference type="Pfam" id="PF00989">
    <property type="entry name" value="PAS"/>
    <property type="match status" value="2"/>
</dbReference>
<accession>A0A4R6WQ86</accession>
<dbReference type="SMART" id="SM00387">
    <property type="entry name" value="HATPase_c"/>
    <property type="match status" value="1"/>
</dbReference>
<dbReference type="Pfam" id="PF08447">
    <property type="entry name" value="PAS_3"/>
    <property type="match status" value="1"/>
</dbReference>
<dbReference type="InterPro" id="IPR013767">
    <property type="entry name" value="PAS_fold"/>
</dbReference>
<dbReference type="RefSeq" id="WP_243735581.1">
    <property type="nucleotide sequence ID" value="NZ_SNYW01000007.1"/>
</dbReference>
<dbReference type="InterPro" id="IPR035965">
    <property type="entry name" value="PAS-like_dom_sf"/>
</dbReference>
<dbReference type="Gene3D" id="3.30.450.40">
    <property type="match status" value="1"/>
</dbReference>
<evidence type="ECO:0000256" key="5">
    <source>
        <dbReference type="ARBA" id="ARBA00022777"/>
    </source>
</evidence>
<feature type="domain" description="PAC" evidence="8">
    <location>
        <begin position="270"/>
        <end position="321"/>
    </location>
</feature>
<keyword evidence="5" id="KW-0418">Kinase</keyword>
<dbReference type="Proteomes" id="UP000295783">
    <property type="component" value="Unassembled WGS sequence"/>
</dbReference>
<dbReference type="EMBL" id="SNYW01000007">
    <property type="protein sequence ID" value="TDQ83431.1"/>
    <property type="molecule type" value="Genomic_DNA"/>
</dbReference>
<dbReference type="Gene3D" id="1.10.287.130">
    <property type="match status" value="1"/>
</dbReference>
<feature type="domain" description="PAC" evidence="8">
    <location>
        <begin position="796"/>
        <end position="847"/>
    </location>
</feature>
<dbReference type="GO" id="GO:0006355">
    <property type="term" value="P:regulation of DNA-templated transcription"/>
    <property type="evidence" value="ECO:0007669"/>
    <property type="project" value="InterPro"/>
</dbReference>
<keyword evidence="3" id="KW-0597">Phosphoprotein</keyword>
<dbReference type="CDD" id="cd00075">
    <property type="entry name" value="HATPase"/>
    <property type="match status" value="1"/>
</dbReference>
<dbReference type="PANTHER" id="PTHR43304">
    <property type="entry name" value="PHYTOCHROME-LIKE PROTEIN CPH1"/>
    <property type="match status" value="1"/>
</dbReference>
<dbReference type="InterPro" id="IPR036890">
    <property type="entry name" value="HATPase_C_sf"/>
</dbReference>
<evidence type="ECO:0000313" key="10">
    <source>
        <dbReference type="Proteomes" id="UP000295783"/>
    </source>
</evidence>
<dbReference type="InterPro" id="IPR003594">
    <property type="entry name" value="HATPase_dom"/>
</dbReference>
<keyword evidence="10" id="KW-1185">Reference proteome</keyword>
<dbReference type="SMART" id="SM00086">
    <property type="entry name" value="PAC"/>
    <property type="match status" value="5"/>
</dbReference>
<dbReference type="InterPro" id="IPR052162">
    <property type="entry name" value="Sensor_kinase/Photoreceptor"/>
</dbReference>
<feature type="domain" description="PAS" evidence="7">
    <location>
        <begin position="322"/>
        <end position="366"/>
    </location>
</feature>
<feature type="domain" description="PAC" evidence="8">
    <location>
        <begin position="669"/>
        <end position="722"/>
    </location>
</feature>
<gene>
    <name evidence="9" type="ORF">A8950_1718</name>
</gene>
<feature type="domain" description="PAS" evidence="7">
    <location>
        <begin position="464"/>
        <end position="513"/>
    </location>
</feature>
<dbReference type="Pfam" id="PF01590">
    <property type="entry name" value="GAF"/>
    <property type="match status" value="1"/>
</dbReference>
<dbReference type="InterPro" id="IPR000700">
    <property type="entry name" value="PAS-assoc_C"/>
</dbReference>
<dbReference type="PROSITE" id="PS50113">
    <property type="entry name" value="PAC"/>
    <property type="match status" value="4"/>
</dbReference>
<dbReference type="PANTHER" id="PTHR43304:SF1">
    <property type="entry name" value="PAC DOMAIN-CONTAINING PROTEIN"/>
    <property type="match status" value="1"/>
</dbReference>
<dbReference type="SUPFAM" id="SSF55785">
    <property type="entry name" value="PYP-like sensor domain (PAS domain)"/>
    <property type="match status" value="5"/>
</dbReference>
<dbReference type="InterPro" id="IPR013656">
    <property type="entry name" value="PAS_4"/>
</dbReference>
<dbReference type="SUPFAM" id="SSF55781">
    <property type="entry name" value="GAF domain-like"/>
    <property type="match status" value="1"/>
</dbReference>
<dbReference type="AlphaFoldDB" id="A0A4R6WQ86"/>
<dbReference type="Gene3D" id="3.30.450.20">
    <property type="entry name" value="PAS domain"/>
    <property type="match status" value="5"/>
</dbReference>
<dbReference type="CDD" id="cd00130">
    <property type="entry name" value="PAS"/>
    <property type="match status" value="4"/>
</dbReference>
<comment type="caution">
    <text evidence="9">The sequence shown here is derived from an EMBL/GenBank/DDBJ whole genome shotgun (WGS) entry which is preliminary data.</text>
</comment>
<evidence type="ECO:0000259" key="7">
    <source>
        <dbReference type="PROSITE" id="PS50112"/>
    </source>
</evidence>
<dbReference type="InterPro" id="IPR003018">
    <property type="entry name" value="GAF"/>
</dbReference>
<protein>
    <recommendedName>
        <fullName evidence="2">histidine kinase</fullName>
        <ecNumber evidence="2">2.7.13.3</ecNumber>
    </recommendedName>
</protein>
<keyword evidence="4" id="KW-0808">Transferase</keyword>
<dbReference type="PRINTS" id="PR00344">
    <property type="entry name" value="BCTRLSENSOR"/>
</dbReference>
<evidence type="ECO:0000256" key="3">
    <source>
        <dbReference type="ARBA" id="ARBA00022553"/>
    </source>
</evidence>
<feature type="domain" description="PAS" evidence="7">
    <location>
        <begin position="193"/>
        <end position="268"/>
    </location>
</feature>
<proteinExistence type="predicted"/>
<evidence type="ECO:0000256" key="1">
    <source>
        <dbReference type="ARBA" id="ARBA00000085"/>
    </source>
</evidence>
<evidence type="ECO:0000256" key="2">
    <source>
        <dbReference type="ARBA" id="ARBA00012438"/>
    </source>
</evidence>
<reference evidence="9 10" key="1">
    <citation type="submission" date="2019-03" db="EMBL/GenBank/DDBJ databases">
        <title>Genomic Encyclopedia of Type Strains, Phase III (KMG-III): the genomes of soil and plant-associated and newly described type strains.</title>
        <authorList>
            <person name="Whitman W."/>
        </authorList>
    </citation>
    <scope>NUCLEOTIDE SEQUENCE [LARGE SCALE GENOMIC DNA]</scope>
    <source>
        <strain evidence="9 10">CGMCC 1.7660</strain>
    </source>
</reference>
<dbReference type="SUPFAM" id="SSF55874">
    <property type="entry name" value="ATPase domain of HSP90 chaperone/DNA topoisomerase II/histidine kinase"/>
    <property type="match status" value="1"/>
</dbReference>